<dbReference type="AlphaFoldDB" id="A0A8T0X5X3"/>
<evidence type="ECO:0000313" key="1">
    <source>
        <dbReference type="EMBL" id="KAG2657061.1"/>
    </source>
</evidence>
<keyword evidence="2" id="KW-1185">Reference proteome</keyword>
<name>A0A8T0X5X3_PANVG</name>
<gene>
    <name evidence="1" type="ORF">PVAP13_1KG116877</name>
</gene>
<evidence type="ECO:0000313" key="2">
    <source>
        <dbReference type="Proteomes" id="UP000823388"/>
    </source>
</evidence>
<sequence length="111" mass="12224">MRNSSLGIGPVSLLCERYKISKGQQLRLEGMAPLRALPSRPSLESTVKLPRVTGIEPYSLLSDSASTFNFLRLPIDNGIFVSKRLLSMPSAFKPIKFPMLSGIFPYGSSLH</sequence>
<reference evidence="1" key="1">
    <citation type="submission" date="2020-05" db="EMBL/GenBank/DDBJ databases">
        <title>WGS assembly of Panicum virgatum.</title>
        <authorList>
            <person name="Lovell J.T."/>
            <person name="Jenkins J."/>
            <person name="Shu S."/>
            <person name="Juenger T.E."/>
            <person name="Schmutz J."/>
        </authorList>
    </citation>
    <scope>NUCLEOTIDE SEQUENCE</scope>
    <source>
        <strain evidence="1">AP13</strain>
    </source>
</reference>
<proteinExistence type="predicted"/>
<protein>
    <submittedName>
        <fullName evidence="1">Uncharacterized protein</fullName>
    </submittedName>
</protein>
<accession>A0A8T0X5X3</accession>
<comment type="caution">
    <text evidence="1">The sequence shown here is derived from an EMBL/GenBank/DDBJ whole genome shotgun (WGS) entry which is preliminary data.</text>
</comment>
<dbReference type="EMBL" id="CM029037">
    <property type="protein sequence ID" value="KAG2657061.1"/>
    <property type="molecule type" value="Genomic_DNA"/>
</dbReference>
<organism evidence="1 2">
    <name type="scientific">Panicum virgatum</name>
    <name type="common">Blackwell switchgrass</name>
    <dbReference type="NCBI Taxonomy" id="38727"/>
    <lineage>
        <taxon>Eukaryota</taxon>
        <taxon>Viridiplantae</taxon>
        <taxon>Streptophyta</taxon>
        <taxon>Embryophyta</taxon>
        <taxon>Tracheophyta</taxon>
        <taxon>Spermatophyta</taxon>
        <taxon>Magnoliopsida</taxon>
        <taxon>Liliopsida</taxon>
        <taxon>Poales</taxon>
        <taxon>Poaceae</taxon>
        <taxon>PACMAD clade</taxon>
        <taxon>Panicoideae</taxon>
        <taxon>Panicodae</taxon>
        <taxon>Paniceae</taxon>
        <taxon>Panicinae</taxon>
        <taxon>Panicum</taxon>
        <taxon>Panicum sect. Hiantes</taxon>
    </lineage>
</organism>
<dbReference type="Proteomes" id="UP000823388">
    <property type="component" value="Chromosome 1K"/>
</dbReference>